<feature type="domain" description="SusD-like N-terminal" evidence="8">
    <location>
        <begin position="45"/>
        <end position="225"/>
    </location>
</feature>
<accession>A0AAW9SAL8</accession>
<dbReference type="RefSeq" id="WP_346822140.1">
    <property type="nucleotide sequence ID" value="NZ_JBDKWZ010000008.1"/>
</dbReference>
<evidence type="ECO:0000259" key="7">
    <source>
        <dbReference type="Pfam" id="PF07980"/>
    </source>
</evidence>
<dbReference type="Gene3D" id="1.25.40.390">
    <property type="match status" value="1"/>
</dbReference>
<keyword evidence="3 6" id="KW-0732">Signal</keyword>
<dbReference type="Pfam" id="PF14322">
    <property type="entry name" value="SusD-like_3"/>
    <property type="match status" value="1"/>
</dbReference>
<dbReference type="Proteomes" id="UP001403385">
    <property type="component" value="Unassembled WGS sequence"/>
</dbReference>
<name>A0AAW9SAL8_9BACT</name>
<organism evidence="9 10">
    <name type="scientific">Rapidithrix thailandica</name>
    <dbReference type="NCBI Taxonomy" id="413964"/>
    <lineage>
        <taxon>Bacteria</taxon>
        <taxon>Pseudomonadati</taxon>
        <taxon>Bacteroidota</taxon>
        <taxon>Cytophagia</taxon>
        <taxon>Cytophagales</taxon>
        <taxon>Flammeovirgaceae</taxon>
        <taxon>Rapidithrix</taxon>
    </lineage>
</organism>
<keyword evidence="10" id="KW-1185">Reference proteome</keyword>
<dbReference type="PROSITE" id="PS51257">
    <property type="entry name" value="PROKAR_LIPOPROTEIN"/>
    <property type="match status" value="1"/>
</dbReference>
<dbReference type="AlphaFoldDB" id="A0AAW9SAL8"/>
<dbReference type="InterPro" id="IPR012944">
    <property type="entry name" value="SusD_RagB_dom"/>
</dbReference>
<evidence type="ECO:0000256" key="4">
    <source>
        <dbReference type="ARBA" id="ARBA00023136"/>
    </source>
</evidence>
<dbReference type="EMBL" id="JBDKWZ010000008">
    <property type="protein sequence ID" value="MEN7549364.1"/>
    <property type="molecule type" value="Genomic_DNA"/>
</dbReference>
<evidence type="ECO:0000313" key="9">
    <source>
        <dbReference type="EMBL" id="MEN7549364.1"/>
    </source>
</evidence>
<evidence type="ECO:0000256" key="6">
    <source>
        <dbReference type="SAM" id="SignalP"/>
    </source>
</evidence>
<evidence type="ECO:0000256" key="2">
    <source>
        <dbReference type="ARBA" id="ARBA00006275"/>
    </source>
</evidence>
<keyword evidence="5" id="KW-0998">Cell outer membrane</keyword>
<dbReference type="CDD" id="cd08977">
    <property type="entry name" value="SusD"/>
    <property type="match status" value="1"/>
</dbReference>
<comment type="caution">
    <text evidence="9">The sequence shown here is derived from an EMBL/GenBank/DDBJ whole genome shotgun (WGS) entry which is preliminary data.</text>
</comment>
<dbReference type="InterPro" id="IPR011990">
    <property type="entry name" value="TPR-like_helical_dom_sf"/>
</dbReference>
<dbReference type="SUPFAM" id="SSF48452">
    <property type="entry name" value="TPR-like"/>
    <property type="match status" value="1"/>
</dbReference>
<proteinExistence type="inferred from homology"/>
<dbReference type="InterPro" id="IPR033985">
    <property type="entry name" value="SusD-like_N"/>
</dbReference>
<evidence type="ECO:0000313" key="10">
    <source>
        <dbReference type="Proteomes" id="UP001403385"/>
    </source>
</evidence>
<dbReference type="Pfam" id="PF07980">
    <property type="entry name" value="SusD_RagB"/>
    <property type="match status" value="1"/>
</dbReference>
<protein>
    <submittedName>
        <fullName evidence="9">RagB/SusD family nutrient uptake outer membrane protein</fullName>
    </submittedName>
</protein>
<sequence>MRYKNIFAIFMMLTGVLFASCTEEFFEPELSSSKSTDQVSSINDLNALLYGALTRMSEPELYGRDLIILGDIRSDNALSNGKSGRFVTDNQFVYTSNGARALDVWTKGYEVIASANIIINSETEDKDTPEVKYVKGQAYALRALMHMNLLTLYGQQYTGGTEGVPIVTKFLENFTPVRSPVQEVWEQIGADIEEARKLVDPELDPNTSTVPGSMMVEALASRYFLYTENWEKAKEAALNVINANAYSLISSAGYASNWVKDETSNAIFEIGMNDTDNADINGLYQILGNTNYGDVEITTDLYEQFEAGDARKTIYSKSDGVHRSLKHIAFSTNVKVFTYAEVLLNYAEALMRLNDPEALNALNVIPVAMGATPYAVANEDNVLLERRKELAMEGFRFYDLMRTQRDIPKVDPRQRYDDGGIPYGSSKLVLPIPQAEIDANPQIAQNKDY</sequence>
<comment type="similarity">
    <text evidence="2">Belongs to the SusD family.</text>
</comment>
<comment type="subcellular location">
    <subcellularLocation>
        <location evidence="1">Cell outer membrane</location>
    </subcellularLocation>
</comment>
<evidence type="ECO:0000259" key="8">
    <source>
        <dbReference type="Pfam" id="PF14322"/>
    </source>
</evidence>
<evidence type="ECO:0000256" key="1">
    <source>
        <dbReference type="ARBA" id="ARBA00004442"/>
    </source>
</evidence>
<feature type="chain" id="PRO_5043948180" evidence="6">
    <location>
        <begin position="20"/>
        <end position="449"/>
    </location>
</feature>
<evidence type="ECO:0000256" key="3">
    <source>
        <dbReference type="ARBA" id="ARBA00022729"/>
    </source>
</evidence>
<keyword evidence="4" id="KW-0472">Membrane</keyword>
<feature type="domain" description="RagB/SusD" evidence="7">
    <location>
        <begin position="332"/>
        <end position="449"/>
    </location>
</feature>
<gene>
    <name evidence="9" type="ORF">AAG747_15680</name>
</gene>
<reference evidence="9 10" key="1">
    <citation type="submission" date="2024-04" db="EMBL/GenBank/DDBJ databases">
        <title>Novel genus in family Flammeovirgaceae.</title>
        <authorList>
            <person name="Nguyen T.H."/>
            <person name="Vuong T.Q."/>
            <person name="Le H."/>
            <person name="Kim S.-G."/>
        </authorList>
    </citation>
    <scope>NUCLEOTIDE SEQUENCE [LARGE SCALE GENOMIC DNA]</scope>
    <source>
        <strain evidence="9 10">JCM 23209</strain>
    </source>
</reference>
<dbReference type="GO" id="GO:0009279">
    <property type="term" value="C:cell outer membrane"/>
    <property type="evidence" value="ECO:0007669"/>
    <property type="project" value="UniProtKB-SubCell"/>
</dbReference>
<feature type="signal peptide" evidence="6">
    <location>
        <begin position="1"/>
        <end position="19"/>
    </location>
</feature>
<evidence type="ECO:0000256" key="5">
    <source>
        <dbReference type="ARBA" id="ARBA00023237"/>
    </source>
</evidence>